<dbReference type="CDD" id="cd00019">
    <property type="entry name" value="AP2Ec"/>
    <property type="match status" value="1"/>
</dbReference>
<comment type="caution">
    <text evidence="11">The sequence shown here is derived from an EMBL/GenBank/DDBJ whole genome shotgun (WGS) entry which is preliminary data.</text>
</comment>
<reference evidence="11" key="2">
    <citation type="submission" date="2020-04" db="EMBL/GenBank/DDBJ databases">
        <authorList>
            <person name="Santos R.A.C."/>
            <person name="Steenwyk J.L."/>
            <person name="Rivero-Menendez O."/>
            <person name="Mead M.E."/>
            <person name="Silva L.P."/>
            <person name="Bastos R.W."/>
            <person name="Alastruey-Izquierdo A."/>
            <person name="Goldman G.H."/>
            <person name="Rokas A."/>
        </authorList>
    </citation>
    <scope>NUCLEOTIDE SEQUENCE</scope>
    <source>
        <strain evidence="11">CNM-CM6805</strain>
    </source>
</reference>
<dbReference type="HAMAP" id="MF_00152">
    <property type="entry name" value="Nfo"/>
    <property type="match status" value="1"/>
</dbReference>
<dbReference type="SMART" id="SM00518">
    <property type="entry name" value="AP2Ec"/>
    <property type="match status" value="1"/>
</dbReference>
<dbReference type="Proteomes" id="UP000653565">
    <property type="component" value="Unassembled WGS sequence"/>
</dbReference>
<dbReference type="OrthoDB" id="7663182at2759"/>
<dbReference type="InterPro" id="IPR036237">
    <property type="entry name" value="Xyl_isomerase-like_sf"/>
</dbReference>
<feature type="compositionally biased region" description="Basic and acidic residues" evidence="9">
    <location>
        <begin position="22"/>
        <end position="35"/>
    </location>
</feature>
<feature type="compositionally biased region" description="Basic and acidic residues" evidence="9">
    <location>
        <begin position="513"/>
        <end position="533"/>
    </location>
</feature>
<gene>
    <name evidence="11" type="ORF">CNMCM6805_004481</name>
</gene>
<evidence type="ECO:0000256" key="8">
    <source>
        <dbReference type="ARBA" id="ARBA00023204"/>
    </source>
</evidence>
<dbReference type="PANTHER" id="PTHR21445">
    <property type="entry name" value="ENDONUCLEASE IV ENDODEOXYRIBONUCLEASE IV"/>
    <property type="match status" value="1"/>
</dbReference>
<dbReference type="InterPro" id="IPR001719">
    <property type="entry name" value="AP_endonuc_2"/>
</dbReference>
<keyword evidence="7" id="KW-0862">Zinc</keyword>
<accession>A0A8H4HAZ6</accession>
<keyword evidence="12" id="KW-1185">Reference proteome</keyword>
<dbReference type="GO" id="GO:0005739">
    <property type="term" value="C:mitochondrion"/>
    <property type="evidence" value="ECO:0007669"/>
    <property type="project" value="TreeGrafter"/>
</dbReference>
<dbReference type="PROSITE" id="PS51432">
    <property type="entry name" value="AP_NUCLEASE_F2_4"/>
    <property type="match status" value="1"/>
</dbReference>
<evidence type="ECO:0000256" key="7">
    <source>
        <dbReference type="ARBA" id="ARBA00022833"/>
    </source>
</evidence>
<evidence type="ECO:0000313" key="11">
    <source>
        <dbReference type="EMBL" id="KAF4240990.1"/>
    </source>
</evidence>
<dbReference type="GO" id="GO:0003677">
    <property type="term" value="F:DNA binding"/>
    <property type="evidence" value="ECO:0007669"/>
    <property type="project" value="InterPro"/>
</dbReference>
<evidence type="ECO:0000256" key="3">
    <source>
        <dbReference type="ARBA" id="ARBA00021759"/>
    </source>
</evidence>
<feature type="region of interest" description="Disordered" evidence="9">
    <location>
        <begin position="513"/>
        <end position="583"/>
    </location>
</feature>
<feature type="domain" description="Xylose isomerase-like TIM barrel" evidence="10">
    <location>
        <begin position="181"/>
        <end position="436"/>
    </location>
</feature>
<evidence type="ECO:0000313" key="12">
    <source>
        <dbReference type="Proteomes" id="UP000653565"/>
    </source>
</evidence>
<evidence type="ECO:0000256" key="2">
    <source>
        <dbReference type="ARBA" id="ARBA00005340"/>
    </source>
</evidence>
<evidence type="ECO:0000259" key="10">
    <source>
        <dbReference type="Pfam" id="PF01261"/>
    </source>
</evidence>
<reference evidence="11" key="1">
    <citation type="journal article" date="2020" name="bioRxiv">
        <title>Genomic and phenotypic heterogeneity of clinical isolates of the human pathogens Aspergillus fumigatus, Aspergillus lentulus and Aspergillus fumigatiaffinis.</title>
        <authorList>
            <person name="dos Santos R.A.C."/>
            <person name="Steenwyk J.L."/>
            <person name="Rivero-Menendez O."/>
            <person name="Mead M.E."/>
            <person name="Silva L.P."/>
            <person name="Bastos R.W."/>
            <person name="Alastruey-Izquierdo A."/>
            <person name="Goldman G.H."/>
            <person name="Rokas A."/>
        </authorList>
    </citation>
    <scope>NUCLEOTIDE SEQUENCE</scope>
    <source>
        <strain evidence="11">CNM-CM6805</strain>
    </source>
</reference>
<evidence type="ECO:0000256" key="4">
    <source>
        <dbReference type="ARBA" id="ARBA00022723"/>
    </source>
</evidence>
<dbReference type="Pfam" id="PF01261">
    <property type="entry name" value="AP_endonuc_2"/>
    <property type="match status" value="1"/>
</dbReference>
<dbReference type="PANTHER" id="PTHR21445:SF0">
    <property type="entry name" value="APURINIC-APYRIMIDINIC ENDONUCLEASE"/>
    <property type="match status" value="1"/>
</dbReference>
<dbReference type="EMBL" id="JAAAPX010000023">
    <property type="protein sequence ID" value="KAF4240990.1"/>
    <property type="molecule type" value="Genomic_DNA"/>
</dbReference>
<dbReference type="AlphaFoldDB" id="A0A8H4HAZ6"/>
<evidence type="ECO:0000256" key="5">
    <source>
        <dbReference type="ARBA" id="ARBA00022763"/>
    </source>
</evidence>
<dbReference type="InterPro" id="IPR018246">
    <property type="entry name" value="AP_endonuc_F2_Zn_BS"/>
</dbReference>
<name>A0A8H4HAZ6_9EURO</name>
<evidence type="ECO:0000256" key="9">
    <source>
        <dbReference type="SAM" id="MobiDB-lite"/>
    </source>
</evidence>
<keyword evidence="8" id="KW-0234">DNA repair</keyword>
<keyword evidence="5" id="KW-0227">DNA damage</keyword>
<dbReference type="PROSITE" id="PS00731">
    <property type="entry name" value="AP_NUCLEASE_F2_3"/>
    <property type="match status" value="1"/>
</dbReference>
<dbReference type="FunFam" id="3.20.20.150:FF:000001">
    <property type="entry name" value="Probable endonuclease 4"/>
    <property type="match status" value="1"/>
</dbReference>
<dbReference type="GO" id="GO:0006284">
    <property type="term" value="P:base-excision repair"/>
    <property type="evidence" value="ECO:0007669"/>
    <property type="project" value="TreeGrafter"/>
</dbReference>
<feature type="compositionally biased region" description="Acidic residues" evidence="9">
    <location>
        <begin position="567"/>
        <end position="583"/>
    </location>
</feature>
<evidence type="ECO:0000256" key="1">
    <source>
        <dbReference type="ARBA" id="ARBA00001947"/>
    </source>
</evidence>
<sequence>MPPRSRNVTSSAVSQSSPQSPRRSDPTKNRKRDIDEPQEQSSPLRRSKRFKSTEALKASPVAGQSEIIDGPSAVELRQKKPGVSPKKTKSQPRVSVKEEVEEEIEITVDTKVEKGSQAEPDNADETTTVTGKISRKRKTKREKELEMLPLRARTQGVRMCVGAHVSAAKGVFNAVHNSMHIGGNSFALFLKSQRKWENPPLQDDHRDQFRQMCLEHKYDGAKHILPHGSYLVNLAQEDKAKAKQAYDAFLDDLRRCEALGITLYNFHPGSANQSSLPDALSRLAKALTNALEATSTVVPVLETMCGHGTTIGGYLPEFRDLLALIPREHHPRIGICIDTCHSFAAGYDLSSPAGYQSFMKEFEDQIGLQYLRALHLNDSKAPRGSKRDLHANIGTGFLGLRAFHNIMNDPRLEGLPMILETPIDRPANPAPSNVKDEASDVEADPDADSELEPEQTSKKKTKRAKSKPAGAKALVPDPGVWAREIALLESLIGMDPESAEFKTLEAQLAEEGREFRAKHQEQYERKLAAEEKKKSKAAGAGKGQKTVMEMMQTSGKKRKGAKKEVESESENELESEDEGCQSH</sequence>
<dbReference type="PROSITE" id="PS00730">
    <property type="entry name" value="AP_NUCLEASE_F2_2"/>
    <property type="match status" value="1"/>
</dbReference>
<feature type="region of interest" description="Disordered" evidence="9">
    <location>
        <begin position="1"/>
        <end position="100"/>
    </location>
</feature>
<feature type="compositionally biased region" description="Acidic residues" evidence="9">
    <location>
        <begin position="439"/>
        <end position="453"/>
    </location>
</feature>
<keyword evidence="6" id="KW-0378">Hydrolase</keyword>
<feature type="region of interest" description="Disordered" evidence="9">
    <location>
        <begin position="112"/>
        <end position="142"/>
    </location>
</feature>
<feature type="region of interest" description="Disordered" evidence="9">
    <location>
        <begin position="422"/>
        <end position="474"/>
    </location>
</feature>
<evidence type="ECO:0000256" key="6">
    <source>
        <dbReference type="ARBA" id="ARBA00022801"/>
    </source>
</evidence>
<dbReference type="Gene3D" id="3.20.20.150">
    <property type="entry name" value="Divalent-metal-dependent TIM barrel enzymes"/>
    <property type="match status" value="1"/>
</dbReference>
<dbReference type="GO" id="GO:0003906">
    <property type="term" value="F:DNA-(apurinic or apyrimidinic site) endonuclease activity"/>
    <property type="evidence" value="ECO:0007669"/>
    <property type="project" value="TreeGrafter"/>
</dbReference>
<dbReference type="GO" id="GO:0008270">
    <property type="term" value="F:zinc ion binding"/>
    <property type="evidence" value="ECO:0007669"/>
    <property type="project" value="InterPro"/>
</dbReference>
<keyword evidence="4" id="KW-0479">Metal-binding</keyword>
<proteinExistence type="inferred from homology"/>
<organism evidence="11 12">
    <name type="scientific">Aspergillus fumigatiaffinis</name>
    <dbReference type="NCBI Taxonomy" id="340414"/>
    <lineage>
        <taxon>Eukaryota</taxon>
        <taxon>Fungi</taxon>
        <taxon>Dikarya</taxon>
        <taxon>Ascomycota</taxon>
        <taxon>Pezizomycotina</taxon>
        <taxon>Eurotiomycetes</taxon>
        <taxon>Eurotiomycetidae</taxon>
        <taxon>Eurotiales</taxon>
        <taxon>Aspergillaceae</taxon>
        <taxon>Aspergillus</taxon>
        <taxon>Aspergillus subgen. Fumigati</taxon>
    </lineage>
</organism>
<feature type="compositionally biased region" description="Low complexity" evidence="9">
    <location>
        <begin position="1"/>
        <end position="21"/>
    </location>
</feature>
<protein>
    <recommendedName>
        <fullName evidence="3">Apurinic-apyrimidinic endonuclease 1</fullName>
    </recommendedName>
</protein>
<comment type="similarity">
    <text evidence="2">Belongs to the AP endonuclease 2 family.</text>
</comment>
<dbReference type="GO" id="GO:0005634">
    <property type="term" value="C:nucleus"/>
    <property type="evidence" value="ECO:0007669"/>
    <property type="project" value="TreeGrafter"/>
</dbReference>
<dbReference type="SUPFAM" id="SSF51658">
    <property type="entry name" value="Xylose isomerase-like"/>
    <property type="match status" value="1"/>
</dbReference>
<comment type="cofactor">
    <cofactor evidence="1">
        <name>Zn(2+)</name>
        <dbReference type="ChEBI" id="CHEBI:29105"/>
    </cofactor>
</comment>
<dbReference type="InterPro" id="IPR013022">
    <property type="entry name" value="Xyl_isomerase-like_TIM-brl"/>
</dbReference>
<dbReference type="NCBIfam" id="TIGR00587">
    <property type="entry name" value="nfo"/>
    <property type="match status" value="1"/>
</dbReference>
<dbReference type="GO" id="GO:0008081">
    <property type="term" value="F:phosphoric diester hydrolase activity"/>
    <property type="evidence" value="ECO:0007669"/>
    <property type="project" value="TreeGrafter"/>
</dbReference>